<dbReference type="GO" id="GO:0006364">
    <property type="term" value="P:rRNA processing"/>
    <property type="evidence" value="ECO:0007669"/>
    <property type="project" value="UniProtKB-ARBA"/>
</dbReference>
<feature type="domain" description="Pseudouridine synthase RsuA/RluA-like" evidence="4">
    <location>
        <begin position="40"/>
        <end position="172"/>
    </location>
</feature>
<dbReference type="InterPro" id="IPR050343">
    <property type="entry name" value="RsuA_PseudoU_synthase"/>
</dbReference>
<dbReference type="InterPro" id="IPR006145">
    <property type="entry name" value="PsdUridine_synth_RsuA/RluA"/>
</dbReference>
<gene>
    <name evidence="5" type="ORF">B2A_05693</name>
</gene>
<evidence type="ECO:0000256" key="1">
    <source>
        <dbReference type="ARBA" id="ARBA00008348"/>
    </source>
</evidence>
<comment type="similarity">
    <text evidence="1">Belongs to the pseudouridine synthase RsuA family.</text>
</comment>
<dbReference type="CDD" id="cd02870">
    <property type="entry name" value="PseudoU_synth_RsuA_like"/>
    <property type="match status" value="1"/>
</dbReference>
<dbReference type="PROSITE" id="PS50889">
    <property type="entry name" value="S4"/>
    <property type="match status" value="1"/>
</dbReference>
<dbReference type="InterPro" id="IPR018496">
    <property type="entry name" value="PsdUridine_synth_RsuA/RluB_CS"/>
</dbReference>
<evidence type="ECO:0000256" key="2">
    <source>
        <dbReference type="ARBA" id="ARBA00023235"/>
    </source>
</evidence>
<dbReference type="SUPFAM" id="SSF55120">
    <property type="entry name" value="Pseudouridine synthase"/>
    <property type="match status" value="1"/>
</dbReference>
<dbReference type="Gene3D" id="3.30.2350.10">
    <property type="entry name" value="Pseudouridine synthase"/>
    <property type="match status" value="1"/>
</dbReference>
<dbReference type="AlphaFoldDB" id="T1AEF7"/>
<dbReference type="PROSITE" id="PS01149">
    <property type="entry name" value="PSI_RSU"/>
    <property type="match status" value="1"/>
</dbReference>
<dbReference type="GO" id="GO:0001522">
    <property type="term" value="P:pseudouridine synthesis"/>
    <property type="evidence" value="ECO:0007669"/>
    <property type="project" value="InterPro"/>
</dbReference>
<feature type="compositionally biased region" description="Low complexity" evidence="3">
    <location>
        <begin position="215"/>
        <end position="246"/>
    </location>
</feature>
<dbReference type="GO" id="GO:0009982">
    <property type="term" value="F:pseudouridine synthase activity"/>
    <property type="evidence" value="ECO:0007669"/>
    <property type="project" value="InterPro"/>
</dbReference>
<dbReference type="GO" id="GO:0003723">
    <property type="term" value="F:RNA binding"/>
    <property type="evidence" value="ECO:0007669"/>
    <property type="project" value="InterPro"/>
</dbReference>
<proteinExistence type="inferred from homology"/>
<evidence type="ECO:0000259" key="4">
    <source>
        <dbReference type="Pfam" id="PF00849"/>
    </source>
</evidence>
<dbReference type="Pfam" id="PF00849">
    <property type="entry name" value="PseudoU_synth_2"/>
    <property type="match status" value="1"/>
</dbReference>
<dbReference type="InterPro" id="IPR000748">
    <property type="entry name" value="PsdUridine_synth_RsuA/RluB/E/F"/>
</dbReference>
<dbReference type="InterPro" id="IPR020103">
    <property type="entry name" value="PsdUridine_synth_cat_dom_sf"/>
</dbReference>
<keyword evidence="2" id="KW-0413">Isomerase</keyword>
<feature type="region of interest" description="Disordered" evidence="3">
    <location>
        <begin position="215"/>
        <end position="254"/>
    </location>
</feature>
<comment type="caution">
    <text evidence="5">The sequence shown here is derived from an EMBL/GenBank/DDBJ whole genome shotgun (WGS) entry which is preliminary data.</text>
</comment>
<evidence type="ECO:0000256" key="3">
    <source>
        <dbReference type="SAM" id="MobiDB-lite"/>
    </source>
</evidence>
<reference evidence="5" key="1">
    <citation type="submission" date="2013-08" db="EMBL/GenBank/DDBJ databases">
        <authorList>
            <person name="Mendez C."/>
            <person name="Richter M."/>
            <person name="Ferrer M."/>
            <person name="Sanchez J."/>
        </authorList>
    </citation>
    <scope>NUCLEOTIDE SEQUENCE</scope>
</reference>
<dbReference type="PANTHER" id="PTHR47683">
    <property type="entry name" value="PSEUDOURIDINE SYNTHASE FAMILY PROTEIN-RELATED"/>
    <property type="match status" value="1"/>
</dbReference>
<sequence>MRAGRVQVNGRLARDPEQPCTAHTRIDLDGHPALPSERIYLALNKPRGLLTTVRDEQGRDTIYTLLADADLPWLAPIGRLDKASEGLLLLSNDSVWAAALTDPARHVPKTYRVQIRGVPDETALMRMRAGINDRGEHLAVREVALLQSGGRTAWLECVLDEGRNRHLRRLLAGLGFEVLRLLRVAIGPLLLGDLARGAWRVLDAREVAALAAAAGLTASPARAASSPSAGRKSPAAATPARAPPSSGRGSARAR</sequence>
<evidence type="ECO:0000313" key="5">
    <source>
        <dbReference type="EMBL" id="EQD55502.1"/>
    </source>
</evidence>
<name>T1AEF7_9ZZZZ</name>
<protein>
    <submittedName>
        <fullName evidence="5">Pseudouridine synthase, Rsu</fullName>
    </submittedName>
</protein>
<accession>T1AEF7</accession>
<organism evidence="5">
    <name type="scientific">mine drainage metagenome</name>
    <dbReference type="NCBI Taxonomy" id="410659"/>
    <lineage>
        <taxon>unclassified sequences</taxon>
        <taxon>metagenomes</taxon>
        <taxon>ecological metagenomes</taxon>
    </lineage>
</organism>
<reference evidence="5" key="2">
    <citation type="journal article" date="2014" name="ISME J.">
        <title>Microbial stratification in low pH oxic and suboxic macroscopic growths along an acid mine drainage.</title>
        <authorList>
            <person name="Mendez-Garcia C."/>
            <person name="Mesa V."/>
            <person name="Sprenger R.R."/>
            <person name="Richter M."/>
            <person name="Diez M.S."/>
            <person name="Solano J."/>
            <person name="Bargiela R."/>
            <person name="Golyshina O.V."/>
            <person name="Manteca A."/>
            <person name="Ramos J.L."/>
            <person name="Gallego J.R."/>
            <person name="Llorente I."/>
            <person name="Martins Dos Santos V.A."/>
            <person name="Jensen O.N."/>
            <person name="Pelaez A.I."/>
            <person name="Sanchez J."/>
            <person name="Ferrer M."/>
        </authorList>
    </citation>
    <scope>NUCLEOTIDE SEQUENCE</scope>
</reference>
<dbReference type="PANTHER" id="PTHR47683:SF2">
    <property type="entry name" value="RNA-BINDING S4 DOMAIN-CONTAINING PROTEIN"/>
    <property type="match status" value="1"/>
</dbReference>
<dbReference type="EMBL" id="AUZZ01003962">
    <property type="protein sequence ID" value="EQD55502.1"/>
    <property type="molecule type" value="Genomic_DNA"/>
</dbReference>
<dbReference type="NCBIfam" id="TIGR00093">
    <property type="entry name" value="pseudouridine synthase"/>
    <property type="match status" value="1"/>
</dbReference>